<dbReference type="GO" id="GO:0015293">
    <property type="term" value="F:symporter activity"/>
    <property type="evidence" value="ECO:0007669"/>
    <property type="project" value="UniProtKB-KW"/>
</dbReference>
<dbReference type="InterPro" id="IPR051084">
    <property type="entry name" value="H+-coupled_symporters"/>
</dbReference>
<evidence type="ECO:0000256" key="8">
    <source>
        <dbReference type="SAM" id="Phobius"/>
    </source>
</evidence>
<evidence type="ECO:0000256" key="4">
    <source>
        <dbReference type="ARBA" id="ARBA00022692"/>
    </source>
</evidence>
<dbReference type="STRING" id="1544416.Cocul_02334"/>
<evidence type="ECO:0000313" key="9">
    <source>
        <dbReference type="EMBL" id="KQB83359.1"/>
    </source>
</evidence>
<keyword evidence="6 8" id="KW-1133">Transmembrane helix</keyword>
<feature type="transmembrane region" description="Helical" evidence="8">
    <location>
        <begin position="258"/>
        <end position="276"/>
    </location>
</feature>
<dbReference type="AlphaFoldDB" id="A0A0Q0UAZ3"/>
<feature type="transmembrane region" description="Helical" evidence="8">
    <location>
        <begin position="141"/>
        <end position="162"/>
    </location>
</feature>
<keyword evidence="5" id="KW-0769">Symport</keyword>
<protein>
    <submittedName>
        <fullName evidence="9">Alpha-ketoglutarate permease</fullName>
    </submittedName>
</protein>
<evidence type="ECO:0000256" key="7">
    <source>
        <dbReference type="ARBA" id="ARBA00023136"/>
    </source>
</evidence>
<reference evidence="9 10" key="1">
    <citation type="submission" date="2015-10" db="EMBL/GenBank/DDBJ databases">
        <title>Corynebacteirum lowii and Corynebacterium oculi species nova, derived from human clinical disease and and emended description of Corynebacterium mastiditis.</title>
        <authorList>
            <person name="Bernard K."/>
            <person name="Pacheco A.L."/>
            <person name="Mcdougall C."/>
            <person name="Burtx T."/>
            <person name="Weibe D."/>
            <person name="Tyler S."/>
            <person name="Olson A.B."/>
            <person name="Cnockaert M."/>
            <person name="Eguchi H."/>
            <person name="Kuwahara T."/>
            <person name="Nakayama-Imaohji H."/>
            <person name="Boudewijins M."/>
            <person name="Van Hoecke F."/>
            <person name="Bernier A.-M."/>
            <person name="Vandamme P."/>
        </authorList>
    </citation>
    <scope>NUCLEOTIDE SEQUENCE [LARGE SCALE GENOMIC DNA]</scope>
    <source>
        <strain evidence="9 10">NML 130210</strain>
    </source>
</reference>
<dbReference type="Proteomes" id="UP000050517">
    <property type="component" value="Unassembled WGS sequence"/>
</dbReference>
<organism evidence="9 10">
    <name type="scientific">Corynebacterium oculi</name>
    <dbReference type="NCBI Taxonomy" id="1544416"/>
    <lineage>
        <taxon>Bacteria</taxon>
        <taxon>Bacillati</taxon>
        <taxon>Actinomycetota</taxon>
        <taxon>Actinomycetes</taxon>
        <taxon>Mycobacteriales</taxon>
        <taxon>Corynebacteriaceae</taxon>
        <taxon>Corynebacterium</taxon>
    </lineage>
</organism>
<feature type="transmembrane region" description="Helical" evidence="8">
    <location>
        <begin position="282"/>
        <end position="309"/>
    </location>
</feature>
<dbReference type="InterPro" id="IPR005828">
    <property type="entry name" value="MFS_sugar_transport-like"/>
</dbReference>
<dbReference type="GO" id="GO:0005886">
    <property type="term" value="C:plasma membrane"/>
    <property type="evidence" value="ECO:0007669"/>
    <property type="project" value="UniProtKB-SubCell"/>
</dbReference>
<name>A0A0Q0UAZ3_9CORY</name>
<feature type="transmembrane region" description="Helical" evidence="8">
    <location>
        <begin position="225"/>
        <end position="246"/>
    </location>
</feature>
<feature type="transmembrane region" description="Helical" evidence="8">
    <location>
        <begin position="41"/>
        <end position="59"/>
    </location>
</feature>
<sequence>MGGDGKFCGDGVINLCGGILSRPVGGYFFGNMSDIRGYLHAMKLGMLLAVLLISFMAAVPSDLGQGWLAFYLMLLCRLLLGFAHGGVSAAVNVASFDLTVRRGGGVSSSLVYSMAAVGKCVSLLVILLSDLLLEDDRMYVWGWRIPLVLGAVAGLVILIFLCRMDDIAGRSALLVEGKVSGGLSFVKFSLIFFMSSGTVVCYNLWVSTAVVAGVEYFGISERKMFILSFLQTLIFSILVFVAGLRWDGENHLRRYRNFLIVLCVFSPVMLLLNFPGLHPSNIFYLVAIFLSIVPLSLVCSAIPVAVVRVMAGSSKGIGNGVPYSVAVAGLGGTAPMIRHALEDHYAVFSVYVLSCVFVLLPSRSDCSGPMLRPRYNQPRDYPASPAHR</sequence>
<evidence type="ECO:0000256" key="3">
    <source>
        <dbReference type="ARBA" id="ARBA00022475"/>
    </source>
</evidence>
<keyword evidence="10" id="KW-1185">Reference proteome</keyword>
<gene>
    <name evidence="9" type="primary">kgtP_2</name>
    <name evidence="9" type="ORF">Cocul_02334</name>
</gene>
<evidence type="ECO:0000256" key="2">
    <source>
        <dbReference type="ARBA" id="ARBA00022448"/>
    </source>
</evidence>
<feature type="transmembrane region" description="Helical" evidence="8">
    <location>
        <begin position="344"/>
        <end position="362"/>
    </location>
</feature>
<dbReference type="Gene3D" id="1.20.1250.20">
    <property type="entry name" value="MFS general substrate transporter like domains"/>
    <property type="match status" value="1"/>
</dbReference>
<evidence type="ECO:0000256" key="1">
    <source>
        <dbReference type="ARBA" id="ARBA00004651"/>
    </source>
</evidence>
<dbReference type="EMBL" id="LKST01000004">
    <property type="protein sequence ID" value="KQB83359.1"/>
    <property type="molecule type" value="Genomic_DNA"/>
</dbReference>
<dbReference type="PANTHER" id="PTHR43528">
    <property type="entry name" value="ALPHA-KETOGLUTARATE PERMEASE"/>
    <property type="match status" value="1"/>
</dbReference>
<evidence type="ECO:0000256" key="6">
    <source>
        <dbReference type="ARBA" id="ARBA00022989"/>
    </source>
</evidence>
<feature type="transmembrane region" description="Helical" evidence="8">
    <location>
        <begin position="321"/>
        <end position="338"/>
    </location>
</feature>
<evidence type="ECO:0000313" key="10">
    <source>
        <dbReference type="Proteomes" id="UP000050517"/>
    </source>
</evidence>
<keyword evidence="7 8" id="KW-0472">Membrane</keyword>
<comment type="subcellular location">
    <subcellularLocation>
        <location evidence="1">Cell membrane</location>
        <topology evidence="1">Multi-pass membrane protein</topology>
    </subcellularLocation>
</comment>
<keyword evidence="4 8" id="KW-0812">Transmembrane</keyword>
<dbReference type="PANTHER" id="PTHR43528:SF1">
    <property type="entry name" value="ALPHA-KETOGLUTARATE PERMEASE"/>
    <property type="match status" value="1"/>
</dbReference>
<dbReference type="PATRIC" id="fig|1544416.3.peg.2338"/>
<feature type="transmembrane region" description="Helical" evidence="8">
    <location>
        <begin position="110"/>
        <end position="129"/>
    </location>
</feature>
<dbReference type="InterPro" id="IPR036259">
    <property type="entry name" value="MFS_trans_sf"/>
</dbReference>
<dbReference type="SUPFAM" id="SSF103473">
    <property type="entry name" value="MFS general substrate transporter"/>
    <property type="match status" value="1"/>
</dbReference>
<comment type="caution">
    <text evidence="9">The sequence shown here is derived from an EMBL/GenBank/DDBJ whole genome shotgun (WGS) entry which is preliminary data.</text>
</comment>
<dbReference type="Pfam" id="PF00083">
    <property type="entry name" value="Sugar_tr"/>
    <property type="match status" value="1"/>
</dbReference>
<keyword evidence="2" id="KW-0813">Transport</keyword>
<evidence type="ECO:0000256" key="5">
    <source>
        <dbReference type="ARBA" id="ARBA00022847"/>
    </source>
</evidence>
<feature type="transmembrane region" description="Helical" evidence="8">
    <location>
        <begin position="183"/>
        <end position="205"/>
    </location>
</feature>
<accession>A0A0Q0UAZ3</accession>
<feature type="transmembrane region" description="Helical" evidence="8">
    <location>
        <begin position="71"/>
        <end position="98"/>
    </location>
</feature>
<keyword evidence="3" id="KW-1003">Cell membrane</keyword>
<proteinExistence type="predicted"/>